<dbReference type="EMBL" id="CP011454">
    <property type="protein sequence ID" value="AMW04988.1"/>
    <property type="molecule type" value="Genomic_DNA"/>
</dbReference>
<keyword evidence="6 10" id="KW-1133">Transmembrane helix</keyword>
<dbReference type="AlphaFoldDB" id="A0A143BJ05"/>
<evidence type="ECO:0000256" key="1">
    <source>
        <dbReference type="ARBA" id="ARBA00004651"/>
    </source>
</evidence>
<keyword evidence="8 10" id="KW-0472">Membrane</keyword>
<dbReference type="GO" id="GO:0006811">
    <property type="term" value="P:monoatomic ion transport"/>
    <property type="evidence" value="ECO:0007669"/>
    <property type="project" value="UniProtKB-KW"/>
</dbReference>
<evidence type="ECO:0000256" key="2">
    <source>
        <dbReference type="ARBA" id="ARBA00022448"/>
    </source>
</evidence>
<organism evidence="11 12">
    <name type="scientific">Gemmatimonas phototrophica</name>
    <dbReference type="NCBI Taxonomy" id="1379270"/>
    <lineage>
        <taxon>Bacteria</taxon>
        <taxon>Pseudomonadati</taxon>
        <taxon>Gemmatimonadota</taxon>
        <taxon>Gemmatimonadia</taxon>
        <taxon>Gemmatimonadales</taxon>
        <taxon>Gemmatimonadaceae</taxon>
        <taxon>Gemmatimonas</taxon>
    </lineage>
</organism>
<evidence type="ECO:0000256" key="9">
    <source>
        <dbReference type="ARBA" id="ARBA00031636"/>
    </source>
</evidence>
<dbReference type="CDD" id="cd13131">
    <property type="entry name" value="MATE_NorM_like"/>
    <property type="match status" value="1"/>
</dbReference>
<evidence type="ECO:0000256" key="5">
    <source>
        <dbReference type="ARBA" id="ARBA00022692"/>
    </source>
</evidence>
<feature type="transmembrane region" description="Helical" evidence="10">
    <location>
        <begin position="375"/>
        <end position="393"/>
    </location>
</feature>
<dbReference type="STRING" id="1379270.GEMMAAP_09420"/>
<dbReference type="PIRSF" id="PIRSF006603">
    <property type="entry name" value="DinF"/>
    <property type="match status" value="1"/>
</dbReference>
<evidence type="ECO:0000256" key="3">
    <source>
        <dbReference type="ARBA" id="ARBA00022449"/>
    </source>
</evidence>
<name>A0A143BJ05_9BACT</name>
<evidence type="ECO:0000313" key="12">
    <source>
        <dbReference type="Proteomes" id="UP000076404"/>
    </source>
</evidence>
<evidence type="ECO:0000256" key="10">
    <source>
        <dbReference type="SAM" id="Phobius"/>
    </source>
</evidence>
<dbReference type="PANTHER" id="PTHR43298:SF2">
    <property type="entry name" value="FMN_FAD EXPORTER YEEO-RELATED"/>
    <property type="match status" value="1"/>
</dbReference>
<evidence type="ECO:0000256" key="4">
    <source>
        <dbReference type="ARBA" id="ARBA00022475"/>
    </source>
</evidence>
<reference evidence="11 12" key="1">
    <citation type="journal article" date="2014" name="Proc. Natl. Acad. Sci. U.S.A.">
        <title>Functional type 2 photosynthetic reaction centers found in the rare bacterial phylum Gemmatimonadetes.</title>
        <authorList>
            <person name="Zeng Y."/>
            <person name="Feng F."/>
            <person name="Medova H."/>
            <person name="Dean J."/>
            <person name="Koblizek M."/>
        </authorList>
    </citation>
    <scope>NUCLEOTIDE SEQUENCE [LARGE SCALE GENOMIC DNA]</scope>
    <source>
        <strain evidence="11 12">AP64</strain>
    </source>
</reference>
<dbReference type="RefSeq" id="WP_053334505.1">
    <property type="nucleotide sequence ID" value="NZ_CP011454.1"/>
</dbReference>
<dbReference type="GO" id="GO:0015297">
    <property type="term" value="F:antiporter activity"/>
    <property type="evidence" value="ECO:0007669"/>
    <property type="project" value="UniProtKB-KW"/>
</dbReference>
<evidence type="ECO:0000256" key="7">
    <source>
        <dbReference type="ARBA" id="ARBA00023065"/>
    </source>
</evidence>
<evidence type="ECO:0000256" key="6">
    <source>
        <dbReference type="ARBA" id="ARBA00022989"/>
    </source>
</evidence>
<keyword evidence="4" id="KW-1003">Cell membrane</keyword>
<feature type="transmembrane region" description="Helical" evidence="10">
    <location>
        <begin position="263"/>
        <end position="290"/>
    </location>
</feature>
<dbReference type="NCBIfam" id="TIGR00797">
    <property type="entry name" value="matE"/>
    <property type="match status" value="1"/>
</dbReference>
<dbReference type="Pfam" id="PF01554">
    <property type="entry name" value="MatE"/>
    <property type="match status" value="2"/>
</dbReference>
<keyword evidence="12" id="KW-1185">Reference proteome</keyword>
<dbReference type="eggNOG" id="COG0534">
    <property type="taxonomic scope" value="Bacteria"/>
</dbReference>
<dbReference type="PANTHER" id="PTHR43298">
    <property type="entry name" value="MULTIDRUG RESISTANCE PROTEIN NORM-RELATED"/>
    <property type="match status" value="1"/>
</dbReference>
<feature type="transmembrane region" description="Helical" evidence="10">
    <location>
        <begin position="33"/>
        <end position="58"/>
    </location>
</feature>
<keyword evidence="2" id="KW-0813">Transport</keyword>
<feature type="transmembrane region" description="Helical" evidence="10">
    <location>
        <begin position="335"/>
        <end position="354"/>
    </location>
</feature>
<dbReference type="Proteomes" id="UP000076404">
    <property type="component" value="Chromosome"/>
</dbReference>
<dbReference type="OrthoDB" id="9780160at2"/>
<feature type="transmembrane region" description="Helical" evidence="10">
    <location>
        <begin position="226"/>
        <end position="251"/>
    </location>
</feature>
<evidence type="ECO:0000313" key="11">
    <source>
        <dbReference type="EMBL" id="AMW04988.1"/>
    </source>
</evidence>
<gene>
    <name evidence="11" type="ORF">GEMMAAP_09420</name>
</gene>
<dbReference type="InterPro" id="IPR048279">
    <property type="entry name" value="MdtK-like"/>
</dbReference>
<keyword evidence="3" id="KW-0050">Antiport</keyword>
<sequence length="438" mass="46211">MVQVASPVVLINLGVQAMGVVDTLMVGKLGGAAIAAVALGNFYFFNVSVFGIGLLFALDPVVSQAIGAGDREGAARGVQRGLLLSALVSVVVMAALLPGEWLLSALNQPAEVVQETAVYARRRLLGTIPFFAFTVMRQTLQAMGPVRPILIAAFIANLVNAAANWLLIFGHGGAPALGVEGAGYATAISTWIMALVLAVTAWSLLREMVLPWRPESFLWAPMSRMLRIGVPIGIQWFFEGFAFGLTALFMGWMGTASLAGHEIALNMAALTFMVPLGISGAAAAVIGRAIGRGDMVAARRDAIAAIVCGVGFMCVSALVFILAPEWLTSLYTGETATVAVAVTLIPLAGWFQVFDGLQAVTSGVLRGTGDTRVPAVLHMVAFWGVGIPLGYYLGFHTALRERGLWMGLVAGLATAALLQSVRVYSRLQDTLTRVRIDH</sequence>
<feature type="transmembrane region" description="Helical" evidence="10">
    <location>
        <begin position="148"/>
        <end position="170"/>
    </location>
</feature>
<evidence type="ECO:0000256" key="8">
    <source>
        <dbReference type="ARBA" id="ARBA00023136"/>
    </source>
</evidence>
<keyword evidence="7" id="KW-0406">Ion transport</keyword>
<feature type="transmembrane region" description="Helical" evidence="10">
    <location>
        <begin position="182"/>
        <end position="205"/>
    </location>
</feature>
<dbReference type="GO" id="GO:0042910">
    <property type="term" value="F:xenobiotic transmembrane transporter activity"/>
    <property type="evidence" value="ECO:0007669"/>
    <property type="project" value="InterPro"/>
</dbReference>
<feature type="transmembrane region" description="Helical" evidence="10">
    <location>
        <begin position="81"/>
        <end position="99"/>
    </location>
</feature>
<feature type="transmembrane region" description="Helical" evidence="10">
    <location>
        <begin position="405"/>
        <end position="425"/>
    </location>
</feature>
<dbReference type="KEGG" id="gph:GEMMAAP_09420"/>
<dbReference type="InterPro" id="IPR050222">
    <property type="entry name" value="MATE_MdtK"/>
</dbReference>
<proteinExistence type="predicted"/>
<feature type="transmembrane region" description="Helical" evidence="10">
    <location>
        <begin position="302"/>
        <end position="323"/>
    </location>
</feature>
<accession>A0A143BJ05</accession>
<dbReference type="InterPro" id="IPR002528">
    <property type="entry name" value="MATE_fam"/>
</dbReference>
<dbReference type="GO" id="GO:0005886">
    <property type="term" value="C:plasma membrane"/>
    <property type="evidence" value="ECO:0007669"/>
    <property type="project" value="UniProtKB-SubCell"/>
</dbReference>
<protein>
    <recommendedName>
        <fullName evidence="9">Multidrug-efflux transporter</fullName>
    </recommendedName>
</protein>
<keyword evidence="5 10" id="KW-0812">Transmembrane</keyword>
<comment type="subcellular location">
    <subcellularLocation>
        <location evidence="1">Cell membrane</location>
        <topology evidence="1">Multi-pass membrane protein</topology>
    </subcellularLocation>
</comment>
<reference evidence="11 12" key="2">
    <citation type="journal article" date="2016" name="Environ. Microbiol. Rep.">
        <title>Metagenomic evidence for the presence of phototrophic Gemmatimonadetes bacteria in diverse environments.</title>
        <authorList>
            <person name="Zeng Y."/>
            <person name="Baumbach J."/>
            <person name="Barbosa E.G."/>
            <person name="Azevedo V."/>
            <person name="Zhang C."/>
            <person name="Koblizek M."/>
        </authorList>
    </citation>
    <scope>NUCLEOTIDE SEQUENCE [LARGE SCALE GENOMIC DNA]</scope>
    <source>
        <strain evidence="11 12">AP64</strain>
    </source>
</reference>